<dbReference type="EMBL" id="SACR01000004">
    <property type="protein sequence ID" value="RVU45113.1"/>
    <property type="molecule type" value="Genomic_DNA"/>
</dbReference>
<evidence type="ECO:0000256" key="2">
    <source>
        <dbReference type="ARBA" id="ARBA00023125"/>
    </source>
</evidence>
<dbReference type="PANTHER" id="PTHR44688">
    <property type="entry name" value="DNA-BINDING TRANSCRIPTIONAL ACTIVATOR DEVR_DOSR"/>
    <property type="match status" value="1"/>
</dbReference>
<protein>
    <recommendedName>
        <fullName evidence="4">HTH luxR-type domain-containing protein</fullName>
    </recommendedName>
</protein>
<dbReference type="NCBIfam" id="TIGR03020">
    <property type="entry name" value="EpsA"/>
    <property type="match status" value="1"/>
</dbReference>
<dbReference type="InterPro" id="IPR017470">
    <property type="entry name" value="Tscrpt_reg_EpsA"/>
</dbReference>
<evidence type="ECO:0000256" key="3">
    <source>
        <dbReference type="ARBA" id="ARBA00023163"/>
    </source>
</evidence>
<dbReference type="GO" id="GO:0003677">
    <property type="term" value="F:DNA binding"/>
    <property type="evidence" value="ECO:0007669"/>
    <property type="project" value="UniProtKB-KW"/>
</dbReference>
<reference evidence="5 6" key="1">
    <citation type="submission" date="2019-01" db="EMBL/GenBank/DDBJ databases">
        <authorList>
            <person name="Chen W.-M."/>
        </authorList>
    </citation>
    <scope>NUCLEOTIDE SEQUENCE [LARGE SCALE GENOMIC DNA]</scope>
    <source>
        <strain evidence="5 6">KYPY4</strain>
    </source>
</reference>
<dbReference type="SUPFAM" id="SSF46894">
    <property type="entry name" value="C-terminal effector domain of the bipartite response regulators"/>
    <property type="match status" value="1"/>
</dbReference>
<proteinExistence type="predicted"/>
<dbReference type="Gene3D" id="1.10.10.10">
    <property type="entry name" value="Winged helix-like DNA-binding domain superfamily/Winged helix DNA-binding domain"/>
    <property type="match status" value="1"/>
</dbReference>
<dbReference type="InterPro" id="IPR016032">
    <property type="entry name" value="Sig_transdc_resp-reg_C-effctor"/>
</dbReference>
<comment type="caution">
    <text evidence="5">The sequence shown here is derived from an EMBL/GenBank/DDBJ whole genome shotgun (WGS) entry which is preliminary data.</text>
</comment>
<gene>
    <name evidence="5" type="ORF">EOE66_13220</name>
</gene>
<keyword evidence="6" id="KW-1185">Reference proteome</keyword>
<evidence type="ECO:0000313" key="5">
    <source>
        <dbReference type="EMBL" id="RVU45113.1"/>
    </source>
</evidence>
<name>A0A437REE2_9BURK</name>
<keyword evidence="3" id="KW-0804">Transcription</keyword>
<dbReference type="InterPro" id="IPR000792">
    <property type="entry name" value="Tscrpt_reg_LuxR_C"/>
</dbReference>
<evidence type="ECO:0000313" key="6">
    <source>
        <dbReference type="Proteomes" id="UP000285575"/>
    </source>
</evidence>
<sequence length="265" mass="28739">MPDLRLNDLRRHQFSEVVEGALRVDTRQQFFSWLQGPVQGLVPHEVLLCGVRGAAGARLELQHFSASRYFGPAQLHALAAEAGGLVRVLMGSPRWAHEVLFCEGSEEPGAAGRAGEPFVDPGPLARLVRHNELKNLAARLLPATDGGPAGCYAFGRLTHALDARLQHGVELVVPHLHQAYMRVLHHERGAAPAARPAADGLVTQRQQEILSLVKLGKTNDEIASVLSCSPWTVKNHVQNILRRLGTSSRAHAVARAISLGILQPD</sequence>
<dbReference type="CDD" id="cd06170">
    <property type="entry name" value="LuxR_C_like"/>
    <property type="match status" value="1"/>
</dbReference>
<dbReference type="PROSITE" id="PS50043">
    <property type="entry name" value="HTH_LUXR_2"/>
    <property type="match status" value="1"/>
</dbReference>
<keyword evidence="1" id="KW-0805">Transcription regulation</keyword>
<accession>A0A437REE2</accession>
<dbReference type="PROSITE" id="PS00622">
    <property type="entry name" value="HTH_LUXR_1"/>
    <property type="match status" value="1"/>
</dbReference>
<evidence type="ECO:0000259" key="4">
    <source>
        <dbReference type="PROSITE" id="PS50043"/>
    </source>
</evidence>
<dbReference type="InterPro" id="IPR036388">
    <property type="entry name" value="WH-like_DNA-bd_sf"/>
</dbReference>
<organism evidence="5 6">
    <name type="scientific">Rubrivivax rivuli</name>
    <dbReference type="NCBI Taxonomy" id="1862385"/>
    <lineage>
        <taxon>Bacteria</taxon>
        <taxon>Pseudomonadati</taxon>
        <taxon>Pseudomonadota</taxon>
        <taxon>Betaproteobacteria</taxon>
        <taxon>Burkholderiales</taxon>
        <taxon>Sphaerotilaceae</taxon>
        <taxon>Rubrivivax</taxon>
    </lineage>
</organism>
<dbReference type="PRINTS" id="PR00038">
    <property type="entry name" value="HTHLUXR"/>
</dbReference>
<dbReference type="Proteomes" id="UP000285575">
    <property type="component" value="Unassembled WGS sequence"/>
</dbReference>
<dbReference type="OrthoDB" id="135231at2"/>
<dbReference type="Pfam" id="PF00196">
    <property type="entry name" value="GerE"/>
    <property type="match status" value="1"/>
</dbReference>
<dbReference type="AlphaFoldDB" id="A0A437REE2"/>
<keyword evidence="2" id="KW-0238">DNA-binding</keyword>
<feature type="domain" description="HTH luxR-type" evidence="4">
    <location>
        <begin position="195"/>
        <end position="260"/>
    </location>
</feature>
<dbReference type="PANTHER" id="PTHR44688:SF16">
    <property type="entry name" value="DNA-BINDING TRANSCRIPTIONAL ACTIVATOR DEVR_DOSR"/>
    <property type="match status" value="1"/>
</dbReference>
<dbReference type="GO" id="GO:0006355">
    <property type="term" value="P:regulation of DNA-templated transcription"/>
    <property type="evidence" value="ECO:0007669"/>
    <property type="project" value="InterPro"/>
</dbReference>
<evidence type="ECO:0000256" key="1">
    <source>
        <dbReference type="ARBA" id="ARBA00023015"/>
    </source>
</evidence>
<dbReference type="SMART" id="SM00421">
    <property type="entry name" value="HTH_LUXR"/>
    <property type="match status" value="1"/>
</dbReference>
<dbReference type="RefSeq" id="WP_128229187.1">
    <property type="nucleotide sequence ID" value="NZ_SACR01000004.1"/>
</dbReference>